<dbReference type="SMART" id="SM00116">
    <property type="entry name" value="CBS"/>
    <property type="match status" value="2"/>
</dbReference>
<feature type="domain" description="CBS" evidence="3">
    <location>
        <begin position="78"/>
        <end position="137"/>
    </location>
</feature>
<evidence type="ECO:0000313" key="4">
    <source>
        <dbReference type="EMBL" id="MBE9608262.1"/>
    </source>
</evidence>
<dbReference type="EMBL" id="JADFUA010000001">
    <property type="protein sequence ID" value="MBE9608262.1"/>
    <property type="molecule type" value="Genomic_DNA"/>
</dbReference>
<dbReference type="InterPro" id="IPR046342">
    <property type="entry name" value="CBS_dom_sf"/>
</dbReference>
<dbReference type="Gene3D" id="3.10.580.10">
    <property type="entry name" value="CBS-domain"/>
    <property type="match status" value="2"/>
</dbReference>
<dbReference type="PANTHER" id="PTHR43080:SF2">
    <property type="entry name" value="CBS DOMAIN-CONTAINING PROTEIN"/>
    <property type="match status" value="1"/>
</dbReference>
<dbReference type="AlphaFoldDB" id="A0A8J7FIV7"/>
<name>A0A8J7FIV7_9NEIS</name>
<evidence type="ECO:0000256" key="2">
    <source>
        <dbReference type="PROSITE-ProRule" id="PRU00703"/>
    </source>
</evidence>
<protein>
    <submittedName>
        <fullName evidence="4">CBS domain-containing protein</fullName>
    </submittedName>
</protein>
<dbReference type="PANTHER" id="PTHR43080">
    <property type="entry name" value="CBS DOMAIN-CONTAINING PROTEIN CBSX3, MITOCHONDRIAL"/>
    <property type="match status" value="1"/>
</dbReference>
<dbReference type="Proteomes" id="UP000604481">
    <property type="component" value="Unassembled WGS sequence"/>
</dbReference>
<proteinExistence type="predicted"/>
<keyword evidence="5" id="KW-1185">Reference proteome</keyword>
<evidence type="ECO:0000313" key="5">
    <source>
        <dbReference type="Proteomes" id="UP000604481"/>
    </source>
</evidence>
<dbReference type="PROSITE" id="PS51371">
    <property type="entry name" value="CBS"/>
    <property type="match status" value="2"/>
</dbReference>
<comment type="caution">
    <text evidence="4">The sequence shown here is derived from an EMBL/GenBank/DDBJ whole genome shotgun (WGS) entry which is preliminary data.</text>
</comment>
<dbReference type="InterPro" id="IPR000644">
    <property type="entry name" value="CBS_dom"/>
</dbReference>
<evidence type="ECO:0000256" key="1">
    <source>
        <dbReference type="ARBA" id="ARBA00023122"/>
    </source>
</evidence>
<organism evidence="4 5">
    <name type="scientific">Chitinilyticum piscinae</name>
    <dbReference type="NCBI Taxonomy" id="2866724"/>
    <lineage>
        <taxon>Bacteria</taxon>
        <taxon>Pseudomonadati</taxon>
        <taxon>Pseudomonadota</taxon>
        <taxon>Betaproteobacteria</taxon>
        <taxon>Neisseriales</taxon>
        <taxon>Chitinibacteraceae</taxon>
        <taxon>Chitinilyticum</taxon>
    </lineage>
</organism>
<gene>
    <name evidence="4" type="ORF">INR99_02765</name>
</gene>
<reference evidence="4 5" key="1">
    <citation type="submission" date="2020-10" db="EMBL/GenBank/DDBJ databases">
        <title>The genome sequence of Chitinilyticum litopenaei 4Y14.</title>
        <authorList>
            <person name="Liu Y."/>
        </authorList>
    </citation>
    <scope>NUCLEOTIDE SEQUENCE [LARGE SCALE GENOMIC DNA]</scope>
    <source>
        <strain evidence="4 5">4Y14</strain>
    </source>
</reference>
<dbReference type="RefSeq" id="WP_194114757.1">
    <property type="nucleotide sequence ID" value="NZ_JADFUA010000001.1"/>
</dbReference>
<dbReference type="Pfam" id="PF00571">
    <property type="entry name" value="CBS"/>
    <property type="match status" value="2"/>
</dbReference>
<evidence type="ECO:0000259" key="3">
    <source>
        <dbReference type="PROSITE" id="PS51371"/>
    </source>
</evidence>
<keyword evidence="1 2" id="KW-0129">CBS domain</keyword>
<dbReference type="InterPro" id="IPR051257">
    <property type="entry name" value="Diverse_CBS-Domain"/>
</dbReference>
<accession>A0A8J7FIV7</accession>
<sequence length="206" mass="22311">MFSVYGITGRVFHGTRSELDTTPGLYPARRIAAVARNNEESTSGFQLPLPGKLARNEYLRTQQLDHERGPVFSCGRIMHSPVITADAALSVQDAWQLLHAHGIHQCPVLQDGQLVGLVSDRDLLTSLVIADGIAHEVLQRQVADVMRTPVLVVSPDTDLRHVTALMLDHALDGVPVLAADQGIAGFISKTDILRAVSTEPALSLWG</sequence>
<feature type="domain" description="CBS" evidence="3">
    <location>
        <begin position="146"/>
        <end position="204"/>
    </location>
</feature>
<dbReference type="SUPFAM" id="SSF54631">
    <property type="entry name" value="CBS-domain pair"/>
    <property type="match status" value="1"/>
</dbReference>